<dbReference type="AlphaFoldDB" id="A0A3D8K283"/>
<feature type="signal peptide" evidence="2">
    <location>
        <begin position="1"/>
        <end position="23"/>
    </location>
</feature>
<dbReference type="InterPro" id="IPR025421">
    <property type="entry name" value="DUF4148"/>
</dbReference>
<evidence type="ECO:0000256" key="1">
    <source>
        <dbReference type="SAM" id="MobiDB-lite"/>
    </source>
</evidence>
<organism evidence="3 4">
    <name type="scientific">Trinickia dinghuensis</name>
    <dbReference type="NCBI Taxonomy" id="2291023"/>
    <lineage>
        <taxon>Bacteria</taxon>
        <taxon>Pseudomonadati</taxon>
        <taxon>Pseudomonadota</taxon>
        <taxon>Betaproteobacteria</taxon>
        <taxon>Burkholderiales</taxon>
        <taxon>Burkholderiaceae</taxon>
        <taxon>Trinickia</taxon>
    </lineage>
</organism>
<protein>
    <submittedName>
        <fullName evidence="3">DUF4148 domain-containing protein</fullName>
    </submittedName>
</protein>
<dbReference type="RefSeq" id="WP_115533244.1">
    <property type="nucleotide sequence ID" value="NZ_QRGA01000005.1"/>
</dbReference>
<gene>
    <name evidence="3" type="ORF">DWV00_09130</name>
</gene>
<dbReference type="Proteomes" id="UP000256838">
    <property type="component" value="Unassembled WGS sequence"/>
</dbReference>
<reference evidence="3 4" key="1">
    <citation type="submission" date="2018-08" db="EMBL/GenBank/DDBJ databases">
        <title>Paraburkholderia sp. DHOM06 isolated from forest soil.</title>
        <authorList>
            <person name="Gao Z.-H."/>
            <person name="Qiu L.-H."/>
        </authorList>
    </citation>
    <scope>NUCLEOTIDE SEQUENCE [LARGE SCALE GENOMIC DNA]</scope>
    <source>
        <strain evidence="3 4">DHOM06</strain>
    </source>
</reference>
<evidence type="ECO:0000313" key="3">
    <source>
        <dbReference type="EMBL" id="RDU99270.1"/>
    </source>
</evidence>
<dbReference type="EMBL" id="QRGA01000005">
    <property type="protein sequence ID" value="RDU99270.1"/>
    <property type="molecule type" value="Genomic_DNA"/>
</dbReference>
<proteinExistence type="predicted"/>
<keyword evidence="4" id="KW-1185">Reference proteome</keyword>
<feature type="compositionally biased region" description="Polar residues" evidence="1">
    <location>
        <begin position="97"/>
        <end position="111"/>
    </location>
</feature>
<dbReference type="Pfam" id="PF13663">
    <property type="entry name" value="DUF4148"/>
    <property type="match status" value="1"/>
</dbReference>
<dbReference type="OrthoDB" id="9035269at2"/>
<keyword evidence="2" id="KW-0732">Signal</keyword>
<sequence length="111" mass="11706">MNSLIKQIAVAVALIAPVASSFAQSNQPVTRAQVRADLARVEQAGYNPHDWIHYPENIQAAEQRVSAQEGVAQADTSGYGPSVSGSTESGRSSTGGAVSSYSPPLYQHNSY</sequence>
<evidence type="ECO:0000256" key="2">
    <source>
        <dbReference type="SAM" id="SignalP"/>
    </source>
</evidence>
<evidence type="ECO:0000313" key="4">
    <source>
        <dbReference type="Proteomes" id="UP000256838"/>
    </source>
</evidence>
<feature type="region of interest" description="Disordered" evidence="1">
    <location>
        <begin position="63"/>
        <end position="111"/>
    </location>
</feature>
<comment type="caution">
    <text evidence="3">The sequence shown here is derived from an EMBL/GenBank/DDBJ whole genome shotgun (WGS) entry which is preliminary data.</text>
</comment>
<name>A0A3D8K283_9BURK</name>
<feature type="compositionally biased region" description="Low complexity" evidence="1">
    <location>
        <begin position="82"/>
        <end position="96"/>
    </location>
</feature>
<feature type="chain" id="PRO_5017781446" evidence="2">
    <location>
        <begin position="24"/>
        <end position="111"/>
    </location>
</feature>
<accession>A0A3D8K283</accession>